<dbReference type="InterPro" id="IPR021858">
    <property type="entry name" value="Fun_TF"/>
</dbReference>
<gene>
    <name evidence="4" type="ORF">LAMI_0C00122G</name>
</gene>
<proteinExistence type="predicted"/>
<keyword evidence="2" id="KW-0539">Nucleus</keyword>
<dbReference type="PANTHER" id="PTHR37534:SF43">
    <property type="entry name" value="FINGER DOMAIN PROTEIN, PUTATIVE (AFU_ORTHOLOGUE AFUA_1G01850)-RELATED"/>
    <property type="match status" value="1"/>
</dbReference>
<dbReference type="PROSITE" id="PS50048">
    <property type="entry name" value="ZN2_CY6_FUNGAL_2"/>
    <property type="match status" value="1"/>
</dbReference>
<dbReference type="AlphaFoldDB" id="A0A1G4IZH5"/>
<dbReference type="CDD" id="cd00067">
    <property type="entry name" value="GAL4"/>
    <property type="match status" value="1"/>
</dbReference>
<evidence type="ECO:0000259" key="3">
    <source>
        <dbReference type="PROSITE" id="PS50048"/>
    </source>
</evidence>
<evidence type="ECO:0000313" key="4">
    <source>
        <dbReference type="EMBL" id="SCU82613.1"/>
    </source>
</evidence>
<dbReference type="InterPro" id="IPR001138">
    <property type="entry name" value="Zn2Cys6_DnaBD"/>
</dbReference>
<sequence>MAKAKKGFCIACKREGLNCDKAKPRCAKCKDRKVKCLYALKLSWGGRPYKNKKVESTLPNTVFSNGALVVKKNVLPGNDRSVKAKQFFRFDQSCHKTARDYPKMKVCDLKKTAPECLSAEVNASPEHIMSVQKVHYAPNNIYKIKMVNKDLSWEHMTLFKFFVEETCDFFVPIRSKSHISPYRTTLPRMAMHCSSLRKLVIAFGAKHRKMLSISEEENKYQSLDDVGDHSMNFESIGNELLKQALRELADKSMENADFNEETLAIALLMSNLHICFSDGRGDWRTHYHEAKELIRKKLTCEPDKGDHLISLREYTDPRDFLLRWYTYLDVIGLLSSVNLPSKCDQSLTPIIRFESGSNEILLRQSMEEMKDISFSNGMDIKVMAYLTQISTFLSQKSAFATQGKLHDFIYAAVKLDFEINDYLTSSEQERDVIFKEKFSDNTHKNRFPGKVKDYLLMRSINLVFGLSGVLQLRRRVLDMPSDAHLVSSLILQITNLIGENISVSSPSLPCLSFCLFTCGCELTDKAWDPYRYIYRERLDALWKKGLASALQARQVMEECWTSKLPWWQVLEKRNLDICFAI</sequence>
<protein>
    <submittedName>
        <fullName evidence="4">LAMI_0C00122g1_1</fullName>
    </submittedName>
</protein>
<dbReference type="GO" id="GO:0000976">
    <property type="term" value="F:transcription cis-regulatory region binding"/>
    <property type="evidence" value="ECO:0007669"/>
    <property type="project" value="TreeGrafter"/>
</dbReference>
<dbReference type="OrthoDB" id="5229455at2759"/>
<dbReference type="GO" id="GO:0008270">
    <property type="term" value="F:zinc ion binding"/>
    <property type="evidence" value="ECO:0007669"/>
    <property type="project" value="InterPro"/>
</dbReference>
<accession>A0A1G4IZH5</accession>
<organism evidence="4 5">
    <name type="scientific">Lachancea mirantina</name>
    <dbReference type="NCBI Taxonomy" id="1230905"/>
    <lineage>
        <taxon>Eukaryota</taxon>
        <taxon>Fungi</taxon>
        <taxon>Dikarya</taxon>
        <taxon>Ascomycota</taxon>
        <taxon>Saccharomycotina</taxon>
        <taxon>Saccharomycetes</taxon>
        <taxon>Saccharomycetales</taxon>
        <taxon>Saccharomycetaceae</taxon>
        <taxon>Lachancea</taxon>
    </lineage>
</organism>
<evidence type="ECO:0000256" key="1">
    <source>
        <dbReference type="ARBA" id="ARBA00004123"/>
    </source>
</evidence>
<name>A0A1G4IZH5_9SACH</name>
<feature type="domain" description="Zn(2)-C6 fungal-type" evidence="3">
    <location>
        <begin position="9"/>
        <end position="38"/>
    </location>
</feature>
<dbReference type="GO" id="GO:0005634">
    <property type="term" value="C:nucleus"/>
    <property type="evidence" value="ECO:0007669"/>
    <property type="project" value="UniProtKB-SubCell"/>
</dbReference>
<dbReference type="GO" id="GO:0045944">
    <property type="term" value="P:positive regulation of transcription by RNA polymerase II"/>
    <property type="evidence" value="ECO:0007669"/>
    <property type="project" value="TreeGrafter"/>
</dbReference>
<keyword evidence="5" id="KW-1185">Reference proteome</keyword>
<dbReference type="STRING" id="1230905.A0A1G4IZH5"/>
<dbReference type="GO" id="GO:0000981">
    <property type="term" value="F:DNA-binding transcription factor activity, RNA polymerase II-specific"/>
    <property type="evidence" value="ECO:0007669"/>
    <property type="project" value="InterPro"/>
</dbReference>
<dbReference type="InterPro" id="IPR036864">
    <property type="entry name" value="Zn2-C6_fun-type_DNA-bd_sf"/>
</dbReference>
<dbReference type="SUPFAM" id="SSF57701">
    <property type="entry name" value="Zn2/Cys6 DNA-binding domain"/>
    <property type="match status" value="1"/>
</dbReference>
<dbReference type="EMBL" id="LT598466">
    <property type="protein sequence ID" value="SCU82613.1"/>
    <property type="molecule type" value="Genomic_DNA"/>
</dbReference>
<comment type="subcellular location">
    <subcellularLocation>
        <location evidence="1">Nucleus</location>
    </subcellularLocation>
</comment>
<dbReference type="PANTHER" id="PTHR37534">
    <property type="entry name" value="TRANSCRIPTIONAL ACTIVATOR PROTEIN UGA3"/>
    <property type="match status" value="1"/>
</dbReference>
<dbReference type="Proteomes" id="UP000191024">
    <property type="component" value="Chromosome C"/>
</dbReference>
<evidence type="ECO:0000313" key="5">
    <source>
        <dbReference type="Proteomes" id="UP000191024"/>
    </source>
</evidence>
<evidence type="ECO:0000256" key="2">
    <source>
        <dbReference type="ARBA" id="ARBA00023242"/>
    </source>
</evidence>
<reference evidence="5" key="1">
    <citation type="submission" date="2016-03" db="EMBL/GenBank/DDBJ databases">
        <authorList>
            <person name="Devillers H."/>
        </authorList>
    </citation>
    <scope>NUCLEOTIDE SEQUENCE [LARGE SCALE GENOMIC DNA]</scope>
</reference>
<dbReference type="Pfam" id="PF11951">
    <property type="entry name" value="Fungal_trans_2"/>
    <property type="match status" value="1"/>
</dbReference>